<accession>A0ABY3MXF2</accession>
<dbReference type="Proteomes" id="UP000815846">
    <property type="component" value="Unassembled WGS sequence"/>
</dbReference>
<dbReference type="EMBL" id="PJAI02000008">
    <property type="protein sequence ID" value="TYK65831.1"/>
    <property type="molecule type" value="Genomic_DNA"/>
</dbReference>
<reference evidence="1 2" key="1">
    <citation type="submission" date="2019-08" db="EMBL/GenBank/DDBJ databases">
        <title>Microbe sample from Colwellia echini.</title>
        <authorList>
            <person name="Christiansen L."/>
            <person name="Pathiraja D."/>
            <person name="Schultz-Johansen M."/>
            <person name="Choi I.-G."/>
            <person name="Stougaard P."/>
        </authorList>
    </citation>
    <scope>NUCLEOTIDE SEQUENCE [LARGE SCALE GENOMIC DNA]</scope>
    <source>
        <strain evidence="1 2">A3</strain>
    </source>
</reference>
<evidence type="ECO:0000313" key="1">
    <source>
        <dbReference type="EMBL" id="TYK65831.1"/>
    </source>
</evidence>
<sequence length="234" mass="25412">MALLSSFATAETEQQKIKAEDEKNNNDPTKVITRVGLGYSDDLTISGSLAFGPVSKLNAKTNSDFSEWRFGGSWLFDFGIVNVSFNRAEYDEGGSKNTYSIGTYLPLNVLGVDTGKWMVFPMAGYSHTDGETLTPTDSEVANDSSIASDGIMTQNTSNGGYIGAFLLRPITKEWTVLAFGGGGMGSNDYSNVWGGGGVSYKLNENNSFNFYGYISDDDYGKINKLGVSYTYEFQ</sequence>
<proteinExistence type="predicted"/>
<gene>
    <name evidence="1" type="ORF">CWS31_008880</name>
</gene>
<protein>
    <recommendedName>
        <fullName evidence="3">Outer membrane protein beta-barrel domain-containing protein</fullName>
    </recommendedName>
</protein>
<organism evidence="1 2">
    <name type="scientific">Colwellia echini</name>
    <dbReference type="NCBI Taxonomy" id="1982103"/>
    <lineage>
        <taxon>Bacteria</taxon>
        <taxon>Pseudomonadati</taxon>
        <taxon>Pseudomonadota</taxon>
        <taxon>Gammaproteobacteria</taxon>
        <taxon>Alteromonadales</taxon>
        <taxon>Colwelliaceae</taxon>
        <taxon>Colwellia</taxon>
    </lineage>
</organism>
<keyword evidence="2" id="KW-1185">Reference proteome</keyword>
<evidence type="ECO:0008006" key="3">
    <source>
        <dbReference type="Google" id="ProtNLM"/>
    </source>
</evidence>
<comment type="caution">
    <text evidence="1">The sequence shown here is derived from an EMBL/GenBank/DDBJ whole genome shotgun (WGS) entry which is preliminary data.</text>
</comment>
<evidence type="ECO:0000313" key="2">
    <source>
        <dbReference type="Proteomes" id="UP000815846"/>
    </source>
</evidence>
<name>A0ABY3MXF2_9GAMM</name>